<keyword evidence="5 6" id="KW-0472">Membrane</keyword>
<comment type="caution">
    <text evidence="7">The sequence shown here is derived from an EMBL/GenBank/DDBJ whole genome shotgun (WGS) entry which is preliminary data.</text>
</comment>
<dbReference type="PANTHER" id="PTHR23427">
    <property type="entry name" value="SURFEIT LOCUS PROTEIN"/>
    <property type="match status" value="1"/>
</dbReference>
<evidence type="ECO:0000256" key="3">
    <source>
        <dbReference type="ARBA" id="ARBA00022692"/>
    </source>
</evidence>
<organism evidence="7 8">
    <name type="scientific">SAR86 cluster bacterium</name>
    <dbReference type="NCBI Taxonomy" id="2030880"/>
    <lineage>
        <taxon>Bacteria</taxon>
        <taxon>Pseudomonadati</taxon>
        <taxon>Pseudomonadota</taxon>
        <taxon>Gammaproteobacteria</taxon>
        <taxon>SAR86 cluster</taxon>
    </lineage>
</organism>
<evidence type="ECO:0000256" key="2">
    <source>
        <dbReference type="ARBA" id="ARBA00007165"/>
    </source>
</evidence>
<dbReference type="AlphaFoldDB" id="A0A368BQT7"/>
<proteinExistence type="inferred from homology"/>
<evidence type="ECO:0000256" key="1">
    <source>
        <dbReference type="ARBA" id="ARBA00004370"/>
    </source>
</evidence>
<evidence type="ECO:0000256" key="4">
    <source>
        <dbReference type="ARBA" id="ARBA00022989"/>
    </source>
</evidence>
<evidence type="ECO:0000313" key="7">
    <source>
        <dbReference type="EMBL" id="RCL39237.1"/>
    </source>
</evidence>
<dbReference type="CDD" id="cd06662">
    <property type="entry name" value="SURF1"/>
    <property type="match status" value="1"/>
</dbReference>
<evidence type="ECO:0000313" key="8">
    <source>
        <dbReference type="Proteomes" id="UP000252147"/>
    </source>
</evidence>
<name>A0A368BQT7_9GAMM</name>
<comment type="similarity">
    <text evidence="2 6">Belongs to the SURF1 family.</text>
</comment>
<comment type="subcellular location">
    <subcellularLocation>
        <location evidence="6">Cell membrane</location>
        <topology evidence="6">Multi-pass membrane protein</topology>
    </subcellularLocation>
    <subcellularLocation>
        <location evidence="1">Membrane</location>
    </subcellularLocation>
</comment>
<accession>A0A368BQT7</accession>
<evidence type="ECO:0000256" key="5">
    <source>
        <dbReference type="ARBA" id="ARBA00023136"/>
    </source>
</evidence>
<dbReference type="PROSITE" id="PS50895">
    <property type="entry name" value="SURF1"/>
    <property type="match status" value="1"/>
</dbReference>
<dbReference type="InterPro" id="IPR002994">
    <property type="entry name" value="Surf1/Shy1"/>
</dbReference>
<feature type="transmembrane region" description="Helical" evidence="6">
    <location>
        <begin position="201"/>
        <end position="223"/>
    </location>
</feature>
<dbReference type="Proteomes" id="UP000252147">
    <property type="component" value="Unassembled WGS sequence"/>
</dbReference>
<dbReference type="InterPro" id="IPR045214">
    <property type="entry name" value="Surf1/Surf4"/>
</dbReference>
<reference evidence="7 8" key="1">
    <citation type="journal article" date="2018" name="Microbiome">
        <title>Fine metagenomic profile of the Mediterranean stratified and mixed water columns revealed by assembly and recruitment.</title>
        <authorList>
            <person name="Haro-Moreno J.M."/>
            <person name="Lopez-Perez M."/>
            <person name="De La Torre J.R."/>
            <person name="Picazo A."/>
            <person name="Camacho A."/>
            <person name="Rodriguez-Valera F."/>
        </authorList>
    </citation>
    <scope>NUCLEOTIDE SEQUENCE [LARGE SCALE GENOMIC DNA]</scope>
    <source>
        <strain evidence="7">MED-G83</strain>
    </source>
</reference>
<dbReference type="PANTHER" id="PTHR23427:SF2">
    <property type="entry name" value="SURFEIT LOCUS PROTEIN 1"/>
    <property type="match status" value="1"/>
</dbReference>
<dbReference type="Pfam" id="PF02104">
    <property type="entry name" value="SURF1"/>
    <property type="match status" value="1"/>
</dbReference>
<evidence type="ECO:0000256" key="6">
    <source>
        <dbReference type="RuleBase" id="RU363076"/>
    </source>
</evidence>
<dbReference type="GO" id="GO:0005886">
    <property type="term" value="C:plasma membrane"/>
    <property type="evidence" value="ECO:0007669"/>
    <property type="project" value="UniProtKB-SubCell"/>
</dbReference>
<keyword evidence="3 6" id="KW-0812">Transmembrane</keyword>
<sequence length="228" mass="26719">MKGFKRKILTFTFIFMPITFSLGLWQLDRADEKRSILTTFDQLVTKAPANLDEELLNWQPITARGRYTDLVLYEDNALLDGKAGFRIYHLFETIDDKYVFIHRGFIERQQIKNDLPLVSIPQGDFVLTGNKLEKNKNPFVQNLAEENPLIIQEFNLDQIVDNFDYLKNKPVYAFLFNLNPSDKNKFKSIEKPINMTTEKHLGYAIQWFGLFAILFIMTLVIGLRRDEK</sequence>
<protein>
    <recommendedName>
        <fullName evidence="6">SURF1-like protein</fullName>
    </recommendedName>
</protein>
<dbReference type="EMBL" id="QOPD01000001">
    <property type="protein sequence ID" value="RCL39237.1"/>
    <property type="molecule type" value="Genomic_DNA"/>
</dbReference>
<keyword evidence="6" id="KW-1003">Cell membrane</keyword>
<comment type="caution">
    <text evidence="6">Lacks conserved residue(s) required for the propagation of feature annotation.</text>
</comment>
<gene>
    <name evidence="7" type="ORF">DBW97_00485</name>
</gene>
<keyword evidence="4 6" id="KW-1133">Transmembrane helix</keyword>